<evidence type="ECO:0000313" key="13">
    <source>
        <dbReference type="Proteomes" id="UP000017836"/>
    </source>
</evidence>
<evidence type="ECO:0000256" key="1">
    <source>
        <dbReference type="ARBA" id="ARBA00011073"/>
    </source>
</evidence>
<keyword evidence="5 7" id="KW-0720">Serine protease</keyword>
<dbReference type="GO" id="GO:0004252">
    <property type="term" value="F:serine-type endopeptidase activity"/>
    <property type="evidence" value="ECO:0000318"/>
    <property type="project" value="GO_Central"/>
</dbReference>
<evidence type="ECO:0000256" key="5">
    <source>
        <dbReference type="ARBA" id="ARBA00022825"/>
    </source>
</evidence>
<dbReference type="Pfam" id="PF17766">
    <property type="entry name" value="fn3_6"/>
    <property type="match status" value="1"/>
</dbReference>
<evidence type="ECO:0000259" key="10">
    <source>
        <dbReference type="Pfam" id="PF05922"/>
    </source>
</evidence>
<dbReference type="InterPro" id="IPR036852">
    <property type="entry name" value="Peptidase_S8/S53_dom_sf"/>
</dbReference>
<keyword evidence="2 7" id="KW-0645">Protease</keyword>
<dbReference type="Proteomes" id="UP000017836">
    <property type="component" value="Unassembled WGS sequence"/>
</dbReference>
<dbReference type="Gene3D" id="2.60.40.2310">
    <property type="match status" value="1"/>
</dbReference>
<feature type="signal peptide" evidence="8">
    <location>
        <begin position="1"/>
        <end position="31"/>
    </location>
</feature>
<sequence length="750" mass="79458">MAGLSSPNMDKSLLNLLLILSMALGFLAANAQDKKNYIVYMGDLPDSNFNTMSASMMQHNALADVTGSLAVAEQSMVRSYSNSFNAFVAKLTPDEAKKLSSKEGVLSVFPSGYRQLHTTRSWDFIGFSQSANRNLKSESQIIVGVLDTGITPDSESFSDKGFSPPPTKWKGSCGPFANFSCNNKLIGAKYFRAQGEALDPSEIESPIDVVGHGTHTASTVAGNSVEGANLYGLAEGTARGGVPSARIAAYKICWNNAGCSDMDILAGFDAAIGDGVDIISLSVGGPSTSYLTDVIAIGSFHAMKKGILTACSAGNDGPMPETVENYAPWIFTIAASSIDRQFRSKLMLGDGQEFSGLALNTFPSMKSFYPLITGSSATDPSASDNIQFSKNCILGSLLPKKIKGKIVFCESSSDATIKALAGVGTIVSADDSLDVALMFADPGTTVNHSHSDLILKYINSTKAPKAQLLKSDTLRMDDAPFIASFSSRGPKPVSPRILKPDIAAPGLDILAAYSPLAPVDRDSPDGRVAKFIIFSGTSMACPHAAGAAAYVKSFRPTWSPAAIKSAIMTTATPMNASKSHDAEFAYGAGQINPTKALNPGLIYDLDKMAYLQFLCQEGYDGSMLSIIAGDNGEKLPPCSKMHKPKGGDGLNYPSMQLTLNNTNPFSTVFRRRVTNVDSKGSVYTASVHAPAGLAIVVKPNKLVFTKSLEKKSFKVVVRGNLPVNITMLSASLVWSDTVHSVRSPIVVHLA</sequence>
<dbReference type="MEROPS" id="S08.A13"/>
<dbReference type="FunFam" id="3.40.50.200:FF:000006">
    <property type="entry name" value="Subtilisin-like protease SBT1.5"/>
    <property type="match status" value="1"/>
</dbReference>
<dbReference type="EMBL" id="KI392069">
    <property type="protein sequence ID" value="ERN19454.1"/>
    <property type="molecule type" value="Genomic_DNA"/>
</dbReference>
<dbReference type="InterPro" id="IPR010259">
    <property type="entry name" value="S8pro/Inhibitor_I9"/>
</dbReference>
<comment type="similarity">
    <text evidence="1 7">Belongs to the peptidase S8 family.</text>
</comment>
<dbReference type="Pfam" id="PF05922">
    <property type="entry name" value="Inhibitor_I9"/>
    <property type="match status" value="1"/>
</dbReference>
<dbReference type="InterPro" id="IPR015500">
    <property type="entry name" value="Peptidase_S8_subtilisin-rel"/>
</dbReference>
<name>U5DAC1_AMBTC</name>
<dbReference type="Pfam" id="PF00082">
    <property type="entry name" value="Peptidase_S8"/>
    <property type="match status" value="1"/>
</dbReference>
<gene>
    <name evidence="12" type="ORF">AMTR_s00069p00181550</name>
</gene>
<dbReference type="InterPro" id="IPR023828">
    <property type="entry name" value="Peptidase_S8_Ser-AS"/>
</dbReference>
<dbReference type="SUPFAM" id="SSF52743">
    <property type="entry name" value="Subtilisin-like"/>
    <property type="match status" value="1"/>
</dbReference>
<keyword evidence="4 7" id="KW-0378">Hydrolase</keyword>
<keyword evidence="3 8" id="KW-0732">Signal</keyword>
<dbReference type="KEGG" id="atr:18447839"/>
<evidence type="ECO:0000259" key="9">
    <source>
        <dbReference type="Pfam" id="PF00082"/>
    </source>
</evidence>
<feature type="chain" id="PRO_5004658688" evidence="8">
    <location>
        <begin position="32"/>
        <end position="750"/>
    </location>
</feature>
<feature type="active site" description="Charge relay system" evidence="6 7">
    <location>
        <position position="538"/>
    </location>
</feature>
<dbReference type="PROSITE" id="PS00138">
    <property type="entry name" value="SUBTILASE_SER"/>
    <property type="match status" value="1"/>
</dbReference>
<dbReference type="InterPro" id="IPR045051">
    <property type="entry name" value="SBT"/>
</dbReference>
<dbReference type="CDD" id="cd04852">
    <property type="entry name" value="Peptidases_S8_3"/>
    <property type="match status" value="1"/>
</dbReference>
<dbReference type="InterPro" id="IPR034197">
    <property type="entry name" value="Peptidases_S8_3"/>
</dbReference>
<dbReference type="Gene3D" id="3.30.70.80">
    <property type="entry name" value="Peptidase S8 propeptide/proteinase inhibitor I9"/>
    <property type="match status" value="1"/>
</dbReference>
<feature type="active site" description="Charge relay system" evidence="6 7">
    <location>
        <position position="147"/>
    </location>
</feature>
<dbReference type="eggNOG" id="ENOG502QRA7">
    <property type="taxonomic scope" value="Eukaryota"/>
</dbReference>
<dbReference type="GO" id="GO:0006508">
    <property type="term" value="P:proteolysis"/>
    <property type="evidence" value="ECO:0007669"/>
    <property type="project" value="UniProtKB-KW"/>
</dbReference>
<dbReference type="PANTHER" id="PTHR10795">
    <property type="entry name" value="PROPROTEIN CONVERTASE SUBTILISIN/KEXIN"/>
    <property type="match status" value="1"/>
</dbReference>
<keyword evidence="13" id="KW-1185">Reference proteome</keyword>
<reference evidence="13" key="1">
    <citation type="journal article" date="2013" name="Science">
        <title>The Amborella genome and the evolution of flowering plants.</title>
        <authorList>
            <consortium name="Amborella Genome Project"/>
        </authorList>
    </citation>
    <scope>NUCLEOTIDE SEQUENCE [LARGE SCALE GENOMIC DNA]</scope>
</reference>
<organism evidence="12 13">
    <name type="scientific">Amborella trichopoda</name>
    <dbReference type="NCBI Taxonomy" id="13333"/>
    <lineage>
        <taxon>Eukaryota</taxon>
        <taxon>Viridiplantae</taxon>
        <taxon>Streptophyta</taxon>
        <taxon>Embryophyta</taxon>
        <taxon>Tracheophyta</taxon>
        <taxon>Spermatophyta</taxon>
        <taxon>Magnoliopsida</taxon>
        <taxon>Amborellales</taxon>
        <taxon>Amborellaceae</taxon>
        <taxon>Amborella</taxon>
    </lineage>
</organism>
<dbReference type="Gramene" id="ERN19454">
    <property type="protein sequence ID" value="ERN19454"/>
    <property type="gene ID" value="AMTR_s00069p00181550"/>
</dbReference>
<dbReference type="HOGENOM" id="CLU_000625_4_3_1"/>
<dbReference type="GO" id="GO:0005576">
    <property type="term" value="C:extracellular region"/>
    <property type="evidence" value="ECO:0000318"/>
    <property type="project" value="GO_Central"/>
</dbReference>
<dbReference type="AlphaFoldDB" id="U5DAC1"/>
<accession>U5DAC1</accession>
<evidence type="ECO:0000256" key="3">
    <source>
        <dbReference type="ARBA" id="ARBA00022729"/>
    </source>
</evidence>
<feature type="domain" description="Subtilisin-like protease fibronectin type-III" evidence="11">
    <location>
        <begin position="650"/>
        <end position="747"/>
    </location>
</feature>
<evidence type="ECO:0000256" key="4">
    <source>
        <dbReference type="ARBA" id="ARBA00022801"/>
    </source>
</evidence>
<feature type="domain" description="Inhibitor I9" evidence="10">
    <location>
        <begin position="36"/>
        <end position="117"/>
    </location>
</feature>
<feature type="active site" description="Charge relay system" evidence="6 7">
    <location>
        <position position="212"/>
    </location>
</feature>
<evidence type="ECO:0000256" key="2">
    <source>
        <dbReference type="ARBA" id="ARBA00022670"/>
    </source>
</evidence>
<protein>
    <submittedName>
        <fullName evidence="12">Uncharacterized protein</fullName>
    </submittedName>
</protein>
<dbReference type="OMA" id="LCHEGYK"/>
<dbReference type="InterPro" id="IPR000209">
    <property type="entry name" value="Peptidase_S8/S53_dom"/>
</dbReference>
<proteinExistence type="inferred from homology"/>
<dbReference type="Gene3D" id="3.50.30.30">
    <property type="match status" value="1"/>
</dbReference>
<dbReference type="PROSITE" id="PS51892">
    <property type="entry name" value="SUBTILASE"/>
    <property type="match status" value="1"/>
</dbReference>
<dbReference type="Gene3D" id="3.40.50.200">
    <property type="entry name" value="Peptidase S8/S53 domain"/>
    <property type="match status" value="1"/>
</dbReference>
<dbReference type="PRINTS" id="PR00723">
    <property type="entry name" value="SUBTILISIN"/>
</dbReference>
<dbReference type="OrthoDB" id="206201at2759"/>
<dbReference type="CDD" id="cd02120">
    <property type="entry name" value="PA_subtilisin_like"/>
    <property type="match status" value="1"/>
</dbReference>
<evidence type="ECO:0000313" key="12">
    <source>
        <dbReference type="EMBL" id="ERN19454.1"/>
    </source>
</evidence>
<dbReference type="InterPro" id="IPR041469">
    <property type="entry name" value="Subtilisin-like_FN3"/>
</dbReference>
<evidence type="ECO:0000256" key="7">
    <source>
        <dbReference type="PROSITE-ProRule" id="PRU01240"/>
    </source>
</evidence>
<evidence type="ECO:0000256" key="8">
    <source>
        <dbReference type="SAM" id="SignalP"/>
    </source>
</evidence>
<dbReference type="InterPro" id="IPR037045">
    <property type="entry name" value="S8pro/Inhibitor_I9_sf"/>
</dbReference>
<feature type="domain" description="Peptidase S8/S53" evidence="9">
    <location>
        <begin position="139"/>
        <end position="589"/>
    </location>
</feature>
<evidence type="ECO:0000259" key="11">
    <source>
        <dbReference type="Pfam" id="PF17766"/>
    </source>
</evidence>
<evidence type="ECO:0000256" key="6">
    <source>
        <dbReference type="PIRSR" id="PIRSR615500-1"/>
    </source>
</evidence>